<dbReference type="Proteomes" id="UP001172386">
    <property type="component" value="Unassembled WGS sequence"/>
</dbReference>
<protein>
    <submittedName>
        <fullName evidence="1">Uncharacterized protein</fullName>
    </submittedName>
</protein>
<comment type="caution">
    <text evidence="1">The sequence shown here is derived from an EMBL/GenBank/DDBJ whole genome shotgun (WGS) entry which is preliminary data.</text>
</comment>
<accession>A0ACC3AI22</accession>
<dbReference type="EMBL" id="JAPDRQ010000014">
    <property type="protein sequence ID" value="KAJ9662583.1"/>
    <property type="molecule type" value="Genomic_DNA"/>
</dbReference>
<evidence type="ECO:0000313" key="1">
    <source>
        <dbReference type="EMBL" id="KAJ9662583.1"/>
    </source>
</evidence>
<feature type="non-terminal residue" evidence="1">
    <location>
        <position position="1"/>
    </location>
</feature>
<reference evidence="1" key="1">
    <citation type="submission" date="2022-10" db="EMBL/GenBank/DDBJ databases">
        <title>Culturing micro-colonial fungi from biological soil crusts in the Mojave desert and describing Neophaeococcomyces mojavensis, and introducing the new genera and species Taxawa tesnikishii.</title>
        <authorList>
            <person name="Kurbessoian T."/>
            <person name="Stajich J.E."/>
        </authorList>
    </citation>
    <scope>NUCLEOTIDE SEQUENCE</scope>
    <source>
        <strain evidence="1">JES_112</strain>
    </source>
</reference>
<gene>
    <name evidence="1" type="ORF">H2198_001255</name>
</gene>
<sequence>QCATREALTAQAVSKNACGVPKRDHSAVMAITSPTLLGAATLFVIFRTLARSARRFELWGWDDSILVVSYVGAENSRNDPYELTGSHMCRFWECRPPSCRSLIGIGKDIWEVQFDHISQLLFYFYLAEPFYVLSTVFMKMSILAFYLRVFSDTRFRSVVYLVMALLGGFATAFVFVLLFQCSPISYAWTHWDSENQGSCINVNAGSWSHAALNIVFDLVVLALPSLQLVRLRLNYSWQDKVQIGLMFSTGIIVTIISALRLQSLVMFANTTNPTWDYFSVALWSAAEVFAGVICACLPTARVFIVRLLPRWLGLTHAGSSAEPLQRRGLQRVSKDLRSWTKSSGQDSGPSKVEVRAEFVKLEDVETTNSQHGRPQSQV</sequence>
<keyword evidence="2" id="KW-1185">Reference proteome</keyword>
<evidence type="ECO:0000313" key="2">
    <source>
        <dbReference type="Proteomes" id="UP001172386"/>
    </source>
</evidence>
<name>A0ACC3AI22_9EURO</name>
<organism evidence="1 2">
    <name type="scientific">Neophaeococcomyces mojaviensis</name>
    <dbReference type="NCBI Taxonomy" id="3383035"/>
    <lineage>
        <taxon>Eukaryota</taxon>
        <taxon>Fungi</taxon>
        <taxon>Dikarya</taxon>
        <taxon>Ascomycota</taxon>
        <taxon>Pezizomycotina</taxon>
        <taxon>Eurotiomycetes</taxon>
        <taxon>Chaetothyriomycetidae</taxon>
        <taxon>Chaetothyriales</taxon>
        <taxon>Chaetothyriales incertae sedis</taxon>
        <taxon>Neophaeococcomyces</taxon>
    </lineage>
</organism>
<proteinExistence type="predicted"/>